<keyword evidence="2" id="KW-0378">Hydrolase</keyword>
<evidence type="ECO:0000256" key="2">
    <source>
        <dbReference type="ARBA" id="ARBA00022801"/>
    </source>
</evidence>
<accession>A0A131XAW9</accession>
<name>A0A131XAW9_9ACAR</name>
<evidence type="ECO:0000256" key="5">
    <source>
        <dbReference type="ARBA" id="ARBA00039802"/>
    </source>
</evidence>
<organism evidence="9">
    <name type="scientific">Hyalomma excavatum</name>
    <dbReference type="NCBI Taxonomy" id="257692"/>
    <lineage>
        <taxon>Eukaryota</taxon>
        <taxon>Metazoa</taxon>
        <taxon>Ecdysozoa</taxon>
        <taxon>Arthropoda</taxon>
        <taxon>Chelicerata</taxon>
        <taxon>Arachnida</taxon>
        <taxon>Acari</taxon>
        <taxon>Parasitiformes</taxon>
        <taxon>Ixodida</taxon>
        <taxon>Ixodoidea</taxon>
        <taxon>Ixodidae</taxon>
        <taxon>Hyalomminae</taxon>
        <taxon>Hyalomma</taxon>
    </lineage>
</organism>
<sequence length="161" mass="17889">MGAFLGRTAEGEANEADTCIFCKIATGKDPKSTLLYQDEDYVVFSDIHPASTQHYLVVPKKHMKSVKSLTRSDIPLVNRLIEIGKHVLEQRGGSTDSLRMGFHWPPFTSISHLHLHVIAPVAEMSMLARVIFMPGTPWFCLVEDAMDYLEKSQPPASSSST</sequence>
<dbReference type="EMBL" id="GEFH01003757">
    <property type="protein sequence ID" value="JAP64824.1"/>
    <property type="molecule type" value="mRNA"/>
</dbReference>
<feature type="short sequence motif" description="Histidine triad motif" evidence="7">
    <location>
        <begin position="112"/>
        <end position="116"/>
    </location>
</feature>
<dbReference type="GO" id="GO:0000166">
    <property type="term" value="F:nucleotide binding"/>
    <property type="evidence" value="ECO:0007669"/>
    <property type="project" value="UniProtKB-KW"/>
</dbReference>
<dbReference type="AlphaFoldDB" id="A0A131XAW9"/>
<dbReference type="InterPro" id="IPR011146">
    <property type="entry name" value="HIT-like"/>
</dbReference>
<reference evidence="9" key="1">
    <citation type="journal article" date="2017" name="Ticks Tick Borne Dis.">
        <title>An insight into the sialome of Hyalomma excavatum.</title>
        <authorList>
            <person name="Ribeiro J.M."/>
            <person name="Slovak M."/>
            <person name="Francischetti I.M."/>
        </authorList>
    </citation>
    <scope>NUCLEOTIDE SEQUENCE</scope>
    <source>
        <strain evidence="9">Samish</strain>
        <tissue evidence="9">Salivary glands</tissue>
    </source>
</reference>
<evidence type="ECO:0000259" key="8">
    <source>
        <dbReference type="PROSITE" id="PS51084"/>
    </source>
</evidence>
<comment type="similarity">
    <text evidence="4">Belongs to the HINT family.</text>
</comment>
<proteinExistence type="evidence at transcript level"/>
<dbReference type="Pfam" id="PF11969">
    <property type="entry name" value="DcpS_C"/>
    <property type="match status" value="1"/>
</dbReference>
<evidence type="ECO:0000256" key="7">
    <source>
        <dbReference type="PROSITE-ProRule" id="PRU00464"/>
    </source>
</evidence>
<dbReference type="PANTHER" id="PTHR12486">
    <property type="entry name" value="APRATAXIN-RELATED"/>
    <property type="match status" value="1"/>
</dbReference>
<protein>
    <recommendedName>
        <fullName evidence="5">Adenosine 5'-monophosphoramidase HINT3</fullName>
    </recommendedName>
    <alternativeName>
        <fullName evidence="6">Histidine triad nucleotide-binding protein 3</fullName>
    </alternativeName>
</protein>
<evidence type="ECO:0000256" key="3">
    <source>
        <dbReference type="ARBA" id="ARBA00024472"/>
    </source>
</evidence>
<evidence type="ECO:0000256" key="6">
    <source>
        <dbReference type="ARBA" id="ARBA00042361"/>
    </source>
</evidence>
<feature type="domain" description="HIT" evidence="8">
    <location>
        <begin position="20"/>
        <end position="127"/>
    </location>
</feature>
<dbReference type="Gene3D" id="3.30.428.10">
    <property type="entry name" value="HIT-like"/>
    <property type="match status" value="1"/>
</dbReference>
<dbReference type="GO" id="GO:0016787">
    <property type="term" value="F:hydrolase activity"/>
    <property type="evidence" value="ECO:0007669"/>
    <property type="project" value="UniProtKB-KW"/>
</dbReference>
<evidence type="ECO:0000256" key="1">
    <source>
        <dbReference type="ARBA" id="ARBA00022741"/>
    </source>
</evidence>
<dbReference type="PROSITE" id="PS51084">
    <property type="entry name" value="HIT_2"/>
    <property type="match status" value="1"/>
</dbReference>
<dbReference type="PANTHER" id="PTHR12486:SF5">
    <property type="entry name" value="ADENOSINE 5'-MONOPHOSPHORAMIDASE HINT3"/>
    <property type="match status" value="1"/>
</dbReference>
<dbReference type="InterPro" id="IPR036265">
    <property type="entry name" value="HIT-like_sf"/>
</dbReference>
<evidence type="ECO:0000313" key="9">
    <source>
        <dbReference type="EMBL" id="JAP64824.1"/>
    </source>
</evidence>
<comment type="catalytic activity">
    <reaction evidence="3">
        <text>adenosine 5'-phosphoramidate + H2O = NH4(+) + AMP</text>
        <dbReference type="Rhea" id="RHEA:67916"/>
        <dbReference type="ChEBI" id="CHEBI:15377"/>
        <dbReference type="ChEBI" id="CHEBI:28938"/>
        <dbReference type="ChEBI" id="CHEBI:57890"/>
        <dbReference type="ChEBI" id="CHEBI:456215"/>
    </reaction>
</comment>
<dbReference type="SUPFAM" id="SSF54197">
    <property type="entry name" value="HIT-like"/>
    <property type="match status" value="1"/>
</dbReference>
<keyword evidence="1" id="KW-0547">Nucleotide-binding</keyword>
<evidence type="ECO:0000256" key="4">
    <source>
        <dbReference type="ARBA" id="ARBA00025764"/>
    </source>
</evidence>